<name>A0A060SRC0_PYCCI</name>
<organism evidence="1 2">
    <name type="scientific">Pycnoporus cinnabarinus</name>
    <name type="common">Cinnabar-red polypore</name>
    <name type="synonym">Trametes cinnabarina</name>
    <dbReference type="NCBI Taxonomy" id="5643"/>
    <lineage>
        <taxon>Eukaryota</taxon>
        <taxon>Fungi</taxon>
        <taxon>Dikarya</taxon>
        <taxon>Basidiomycota</taxon>
        <taxon>Agaricomycotina</taxon>
        <taxon>Agaricomycetes</taxon>
        <taxon>Polyporales</taxon>
        <taxon>Polyporaceae</taxon>
        <taxon>Trametes</taxon>
    </lineage>
</organism>
<dbReference type="OrthoDB" id="2743427at2759"/>
<dbReference type="AlphaFoldDB" id="A0A060SRC0"/>
<dbReference type="Proteomes" id="UP000029665">
    <property type="component" value="Unassembled WGS sequence"/>
</dbReference>
<evidence type="ECO:0000313" key="1">
    <source>
        <dbReference type="EMBL" id="CDO74754.1"/>
    </source>
</evidence>
<keyword evidence="2" id="KW-1185">Reference proteome</keyword>
<dbReference type="OMA" id="EITMHES"/>
<reference evidence="1" key="1">
    <citation type="submission" date="2014-01" db="EMBL/GenBank/DDBJ databases">
        <title>The genome of the white-rot fungus Pycnoporus cinnabarinus: a basidiomycete model with a versatile arsenal for lignocellulosic biomass breakdown.</title>
        <authorList>
            <person name="Levasseur A."/>
            <person name="Lomascolo A."/>
            <person name="Ruiz-Duenas F.J."/>
            <person name="Uzan E."/>
            <person name="Piumi F."/>
            <person name="Kues U."/>
            <person name="Ram A.F.J."/>
            <person name="Murat C."/>
            <person name="Haon M."/>
            <person name="Benoit I."/>
            <person name="Arfi Y."/>
            <person name="Chevret D."/>
            <person name="Drula E."/>
            <person name="Kwon M.J."/>
            <person name="Gouret P."/>
            <person name="Lesage-Meessen L."/>
            <person name="Lombard V."/>
            <person name="Mariette J."/>
            <person name="Noirot C."/>
            <person name="Park J."/>
            <person name="Patyshakuliyeva A."/>
            <person name="Wieneger R.A.B."/>
            <person name="Wosten H.A.B."/>
            <person name="Martin F."/>
            <person name="Coutinho P.M."/>
            <person name="de Vries R."/>
            <person name="Martinez A.T."/>
            <person name="Klopp C."/>
            <person name="Pontarotti P."/>
            <person name="Henrissat B."/>
            <person name="Record E."/>
        </authorList>
    </citation>
    <scope>NUCLEOTIDE SEQUENCE [LARGE SCALE GENOMIC DNA]</scope>
    <source>
        <strain evidence="1">BRFM137</strain>
    </source>
</reference>
<proteinExistence type="predicted"/>
<evidence type="ECO:0000313" key="2">
    <source>
        <dbReference type="Proteomes" id="UP000029665"/>
    </source>
</evidence>
<dbReference type="HOGENOM" id="CLU_927933_0_0_1"/>
<gene>
    <name evidence="1" type="ORF">BN946_scf185001.g2</name>
</gene>
<sequence length="300" mass="33359">MAFILKNKDQLARDVWPDGIGQLVQERSLTVATLPAARKVPEDAEELAEWLWVDRQEPLSQARVYIHQDVEGIRGGTEPQELALRFQGIIGHVSVGVGGDWDGTEVNAKKANQHLTLCNGGCPDAFDPQIRVLKAVREAIFAQLGSSEDGQRRRQDGIVFRRRVFTKIRQGINDALPSLIRDGDDPRGRFKAIAHSWRVTEKLRAGAQLAHGEIFPVNPLSLRKGDFVDVSARLVVVFSRGPHGRRHELCLEPIVIVRLTGAAQVQETRRQGASGLQTSTMEVGFKMVEIREEGEAPMEE</sequence>
<accession>A0A060SRC0</accession>
<protein>
    <submittedName>
        <fullName evidence="1">Uncharacterized protein</fullName>
    </submittedName>
</protein>
<dbReference type="EMBL" id="CCBP010000215">
    <property type="protein sequence ID" value="CDO74754.1"/>
    <property type="molecule type" value="Genomic_DNA"/>
</dbReference>
<comment type="caution">
    <text evidence="1">The sequence shown here is derived from an EMBL/GenBank/DDBJ whole genome shotgun (WGS) entry which is preliminary data.</text>
</comment>